<evidence type="ECO:0000256" key="9">
    <source>
        <dbReference type="ARBA" id="ARBA00023303"/>
    </source>
</evidence>
<dbReference type="Gene3D" id="1.20.120.350">
    <property type="entry name" value="Voltage-gated potassium channels. Chain C"/>
    <property type="match status" value="1"/>
</dbReference>
<dbReference type="GO" id="GO:0098703">
    <property type="term" value="P:calcium ion import across plasma membrane"/>
    <property type="evidence" value="ECO:0007669"/>
    <property type="project" value="TreeGrafter"/>
</dbReference>
<dbReference type="GO" id="GO:0045202">
    <property type="term" value="C:synapse"/>
    <property type="evidence" value="ECO:0007669"/>
    <property type="project" value="GOC"/>
</dbReference>
<keyword evidence="12" id="KW-1185">Reference proteome</keyword>
<reference evidence="11 12" key="1">
    <citation type="journal article" date="2019" name="PLoS Biol.">
        <title>Sex chromosomes control vertical transmission of feminizing Wolbachia symbionts in an isopod.</title>
        <authorList>
            <person name="Becking T."/>
            <person name="Chebbi M.A."/>
            <person name="Giraud I."/>
            <person name="Moumen B."/>
            <person name="Laverre T."/>
            <person name="Caubet Y."/>
            <person name="Peccoud J."/>
            <person name="Gilbert C."/>
            <person name="Cordaux R."/>
        </authorList>
    </citation>
    <scope>NUCLEOTIDE SEQUENCE [LARGE SCALE GENOMIC DNA]</scope>
    <source>
        <strain evidence="11">ANa2</strain>
        <tissue evidence="11">Whole body excluding digestive tract and cuticle</tissue>
    </source>
</reference>
<gene>
    <name evidence="11" type="ORF">Anas_03184</name>
</gene>
<dbReference type="InterPro" id="IPR050599">
    <property type="entry name" value="VDCC_alpha-1_subunit"/>
</dbReference>
<comment type="caution">
    <text evidence="11">The sequence shown here is derived from an EMBL/GenBank/DDBJ whole genome shotgun (WGS) entry which is preliminary data.</text>
</comment>
<dbReference type="GO" id="GO:0007268">
    <property type="term" value="P:chemical synaptic transmission"/>
    <property type="evidence" value="ECO:0007669"/>
    <property type="project" value="TreeGrafter"/>
</dbReference>
<comment type="subcellular location">
    <subcellularLocation>
        <location evidence="1">Membrane</location>
        <topology evidence="1">Multi-pass membrane protein</topology>
    </subcellularLocation>
</comment>
<keyword evidence="8" id="KW-0325">Glycoprotein</keyword>
<dbReference type="EMBL" id="SEYY01019452">
    <property type="protein sequence ID" value="KAB7498244.1"/>
    <property type="molecule type" value="Genomic_DNA"/>
</dbReference>
<organism evidence="11 12">
    <name type="scientific">Armadillidium nasatum</name>
    <dbReference type="NCBI Taxonomy" id="96803"/>
    <lineage>
        <taxon>Eukaryota</taxon>
        <taxon>Metazoa</taxon>
        <taxon>Ecdysozoa</taxon>
        <taxon>Arthropoda</taxon>
        <taxon>Crustacea</taxon>
        <taxon>Multicrustacea</taxon>
        <taxon>Malacostraca</taxon>
        <taxon>Eumalacostraca</taxon>
        <taxon>Peracarida</taxon>
        <taxon>Isopoda</taxon>
        <taxon>Oniscidea</taxon>
        <taxon>Crinocheta</taxon>
        <taxon>Armadillidiidae</taxon>
        <taxon>Armadillidium</taxon>
    </lineage>
</organism>
<name>A0A5N5SVJ4_9CRUS</name>
<dbReference type="GO" id="GO:0008331">
    <property type="term" value="F:high voltage-gated calcium channel activity"/>
    <property type="evidence" value="ECO:0007669"/>
    <property type="project" value="TreeGrafter"/>
</dbReference>
<accession>A0A5N5SVJ4</accession>
<evidence type="ECO:0000256" key="5">
    <source>
        <dbReference type="ARBA" id="ARBA00022989"/>
    </source>
</evidence>
<evidence type="ECO:0000313" key="11">
    <source>
        <dbReference type="EMBL" id="KAB7498244.1"/>
    </source>
</evidence>
<dbReference type="Proteomes" id="UP000326759">
    <property type="component" value="Unassembled WGS sequence"/>
</dbReference>
<dbReference type="PANTHER" id="PTHR45628:SF7">
    <property type="entry name" value="VOLTAGE-DEPENDENT CALCIUM CHANNEL TYPE A SUBUNIT ALPHA-1"/>
    <property type="match status" value="1"/>
</dbReference>
<evidence type="ECO:0000256" key="8">
    <source>
        <dbReference type="ARBA" id="ARBA00023180"/>
    </source>
</evidence>
<sequence>FSRALNLKNKVKKQGACQDVWKAEKRLRFWIRRTVKQQWFYWFVIVLVFLNTACVAAEHYDQPNWLTDFLCKSLKELCSRTENL</sequence>
<keyword evidence="4" id="KW-0851">Voltage-gated channel</keyword>
<keyword evidence="2" id="KW-0813">Transport</keyword>
<dbReference type="PANTHER" id="PTHR45628">
    <property type="entry name" value="VOLTAGE-DEPENDENT CALCIUM CHANNEL TYPE A SUBUNIT ALPHA-1"/>
    <property type="match status" value="1"/>
</dbReference>
<dbReference type="InterPro" id="IPR027359">
    <property type="entry name" value="Volt_channel_dom_sf"/>
</dbReference>
<keyword evidence="3 10" id="KW-0812">Transmembrane</keyword>
<keyword evidence="7 10" id="KW-0472">Membrane</keyword>
<evidence type="ECO:0000256" key="10">
    <source>
        <dbReference type="SAM" id="Phobius"/>
    </source>
</evidence>
<evidence type="ECO:0000256" key="6">
    <source>
        <dbReference type="ARBA" id="ARBA00023065"/>
    </source>
</evidence>
<keyword evidence="5 10" id="KW-1133">Transmembrane helix</keyword>
<evidence type="ECO:0000313" key="12">
    <source>
        <dbReference type="Proteomes" id="UP000326759"/>
    </source>
</evidence>
<keyword evidence="9" id="KW-0407">Ion channel</keyword>
<feature type="non-terminal residue" evidence="11">
    <location>
        <position position="1"/>
    </location>
</feature>
<evidence type="ECO:0000256" key="7">
    <source>
        <dbReference type="ARBA" id="ARBA00023136"/>
    </source>
</evidence>
<feature type="transmembrane region" description="Helical" evidence="10">
    <location>
        <begin position="39"/>
        <end position="60"/>
    </location>
</feature>
<protein>
    <submittedName>
        <fullName evidence="11">Uncharacterized protein</fullName>
    </submittedName>
</protein>
<evidence type="ECO:0000256" key="2">
    <source>
        <dbReference type="ARBA" id="ARBA00022448"/>
    </source>
</evidence>
<proteinExistence type="predicted"/>
<feature type="non-terminal residue" evidence="11">
    <location>
        <position position="84"/>
    </location>
</feature>
<evidence type="ECO:0000256" key="3">
    <source>
        <dbReference type="ARBA" id="ARBA00022692"/>
    </source>
</evidence>
<keyword evidence="6" id="KW-0406">Ion transport</keyword>
<dbReference type="OrthoDB" id="8300562at2759"/>
<evidence type="ECO:0000256" key="4">
    <source>
        <dbReference type="ARBA" id="ARBA00022882"/>
    </source>
</evidence>
<dbReference type="AlphaFoldDB" id="A0A5N5SVJ4"/>
<dbReference type="GO" id="GO:0005891">
    <property type="term" value="C:voltage-gated calcium channel complex"/>
    <property type="evidence" value="ECO:0007669"/>
    <property type="project" value="TreeGrafter"/>
</dbReference>
<evidence type="ECO:0000256" key="1">
    <source>
        <dbReference type="ARBA" id="ARBA00004141"/>
    </source>
</evidence>